<name>A0A6C0IEK8_9ZZZZ</name>
<sequence>MIGEEFIEILYNTSYGGWGISDKAIELYKLRNVNDNSMALEYECHELLSRTDPILIQIYNELGDEMNTKCCKIRIKKIPKKYENYYYISEYDGKESIAIDFTNYKLDMVYNKITEILQSTNNNEIKIIKIEEFMSTLKCKDV</sequence>
<organism evidence="1">
    <name type="scientific">viral metagenome</name>
    <dbReference type="NCBI Taxonomy" id="1070528"/>
    <lineage>
        <taxon>unclassified sequences</taxon>
        <taxon>metagenomes</taxon>
        <taxon>organismal metagenomes</taxon>
    </lineage>
</organism>
<dbReference type="EMBL" id="MN740161">
    <property type="protein sequence ID" value="QHT90885.1"/>
    <property type="molecule type" value="Genomic_DNA"/>
</dbReference>
<proteinExistence type="predicted"/>
<evidence type="ECO:0000313" key="1">
    <source>
        <dbReference type="EMBL" id="QHT90885.1"/>
    </source>
</evidence>
<reference evidence="1" key="1">
    <citation type="journal article" date="2020" name="Nature">
        <title>Giant virus diversity and host interactions through global metagenomics.</title>
        <authorList>
            <person name="Schulz F."/>
            <person name="Roux S."/>
            <person name="Paez-Espino D."/>
            <person name="Jungbluth S."/>
            <person name="Walsh D.A."/>
            <person name="Denef V.J."/>
            <person name="McMahon K.D."/>
            <person name="Konstantinidis K.T."/>
            <person name="Eloe-Fadrosh E.A."/>
            <person name="Kyrpides N.C."/>
            <person name="Woyke T."/>
        </authorList>
    </citation>
    <scope>NUCLEOTIDE SEQUENCE</scope>
    <source>
        <strain evidence="1">GVMAG-M-3300023184-72</strain>
    </source>
</reference>
<accession>A0A6C0IEK8</accession>
<dbReference type="AlphaFoldDB" id="A0A6C0IEK8"/>
<protein>
    <submittedName>
        <fullName evidence="1">Uncharacterized protein</fullName>
    </submittedName>
</protein>